<feature type="compositionally biased region" description="Low complexity" evidence="1">
    <location>
        <begin position="95"/>
        <end position="117"/>
    </location>
</feature>
<feature type="compositionally biased region" description="Polar residues" evidence="1">
    <location>
        <begin position="68"/>
        <end position="86"/>
    </location>
</feature>
<gene>
    <name evidence="3" type="ORF">HJG54_04695</name>
</gene>
<dbReference type="AlphaFoldDB" id="A0AA97AGZ4"/>
<feature type="compositionally biased region" description="Low complexity" evidence="1">
    <location>
        <begin position="44"/>
        <end position="63"/>
    </location>
</feature>
<reference evidence="3" key="1">
    <citation type="submission" date="2020-05" db="EMBL/GenBank/DDBJ databases">
        <authorList>
            <person name="Zhu T."/>
            <person name="Keshari N."/>
            <person name="Lu X."/>
        </authorList>
    </citation>
    <scope>NUCLEOTIDE SEQUENCE</scope>
    <source>
        <strain evidence="3">NK1-12</strain>
    </source>
</reference>
<evidence type="ECO:0000313" key="3">
    <source>
        <dbReference type="EMBL" id="WNZ22231.1"/>
    </source>
</evidence>
<feature type="compositionally biased region" description="Acidic residues" evidence="1">
    <location>
        <begin position="202"/>
        <end position="214"/>
    </location>
</feature>
<dbReference type="EMBL" id="CP053586">
    <property type="protein sequence ID" value="WNZ22231.1"/>
    <property type="molecule type" value="Genomic_DNA"/>
</dbReference>
<feature type="compositionally biased region" description="Polar residues" evidence="1">
    <location>
        <begin position="231"/>
        <end position="241"/>
    </location>
</feature>
<feature type="compositionally biased region" description="Acidic residues" evidence="1">
    <location>
        <begin position="120"/>
        <end position="129"/>
    </location>
</feature>
<proteinExistence type="predicted"/>
<evidence type="ECO:0000256" key="1">
    <source>
        <dbReference type="SAM" id="MobiDB-lite"/>
    </source>
</evidence>
<name>A0AA97AGZ4_9CYAN</name>
<feature type="compositionally biased region" description="Low complexity" evidence="1">
    <location>
        <begin position="163"/>
        <end position="181"/>
    </location>
</feature>
<feature type="chain" id="PRO_5041736466" evidence="2">
    <location>
        <begin position="23"/>
        <end position="252"/>
    </location>
</feature>
<sequence>MNIRHNSLITKAIGFVSASAVAALVGLPALAQSTIRYDVRPGSEAESPSSPAPSAGTATTDPAYGNPSVDQSNRPMQRGSDMNSPESSERGPSTVGEGVPGPSETPSGSPSVPGTSTYDDPNEATETDASEPSNPVRREALNESNRTGGSTQGPSVVPGEAYPGPSETPSGSPSVPGNSNVDDPGNRRLSPTPERDALNDTSDTDEMDQNDDMDQTGPSVVPGETYPGPSETPSGSPNVPGNSEVDDPGRNR</sequence>
<feature type="region of interest" description="Disordered" evidence="1">
    <location>
        <begin position="40"/>
        <end position="252"/>
    </location>
</feature>
<keyword evidence="2" id="KW-0732">Signal</keyword>
<accession>A0AA97AGZ4</accession>
<evidence type="ECO:0000256" key="2">
    <source>
        <dbReference type="SAM" id="SignalP"/>
    </source>
</evidence>
<feature type="signal peptide" evidence="2">
    <location>
        <begin position="1"/>
        <end position="22"/>
    </location>
</feature>
<protein>
    <submittedName>
        <fullName evidence="3">Uncharacterized protein</fullName>
    </submittedName>
</protein>
<dbReference type="RefSeq" id="WP_316433650.1">
    <property type="nucleotide sequence ID" value="NZ_CP053586.1"/>
</dbReference>
<organism evidence="3">
    <name type="scientific">Leptolyngbya sp. NK1-12</name>
    <dbReference type="NCBI Taxonomy" id="2547451"/>
    <lineage>
        <taxon>Bacteria</taxon>
        <taxon>Bacillati</taxon>
        <taxon>Cyanobacteriota</taxon>
        <taxon>Cyanophyceae</taxon>
        <taxon>Leptolyngbyales</taxon>
        <taxon>Leptolyngbyaceae</taxon>
        <taxon>Leptolyngbya group</taxon>
        <taxon>Leptolyngbya</taxon>
    </lineage>
</organism>
<feature type="compositionally biased region" description="Polar residues" evidence="1">
    <location>
        <begin position="142"/>
        <end position="154"/>
    </location>
</feature>